<dbReference type="Pfam" id="PF01797">
    <property type="entry name" value="Y1_Tnp"/>
    <property type="match status" value="1"/>
</dbReference>
<sequence>MAQSLSKVYIHLIFHIKTTSPAIRTEDINRLHSYIGQIVNTTGSVDIRVGGVEDHVHVLFLLSREMSLSNIIEEIKRNSSRWIKSLAPYYRTFAWQGGYAAFSVSQSIINKTLQYIDRQREHHKKCSFADEYKAFLKLYNVKYDERYVFSD</sequence>
<dbReference type="GO" id="GO:0003677">
    <property type="term" value="F:DNA binding"/>
    <property type="evidence" value="ECO:0007669"/>
    <property type="project" value="InterPro"/>
</dbReference>
<organism evidence="2 3">
    <name type="scientific">Leyella stercorea</name>
    <dbReference type="NCBI Taxonomy" id="363265"/>
    <lineage>
        <taxon>Bacteria</taxon>
        <taxon>Pseudomonadati</taxon>
        <taxon>Bacteroidota</taxon>
        <taxon>Bacteroidia</taxon>
        <taxon>Bacteroidales</taxon>
        <taxon>Prevotellaceae</taxon>
        <taxon>Leyella</taxon>
    </lineage>
</organism>
<dbReference type="GO" id="GO:0004803">
    <property type="term" value="F:transposase activity"/>
    <property type="evidence" value="ECO:0007669"/>
    <property type="project" value="InterPro"/>
</dbReference>
<dbReference type="GO" id="GO:0006313">
    <property type="term" value="P:DNA transposition"/>
    <property type="evidence" value="ECO:0007669"/>
    <property type="project" value="InterPro"/>
</dbReference>
<proteinExistence type="predicted"/>
<comment type="caution">
    <text evidence="2">The sequence shown here is derived from an EMBL/GenBank/DDBJ whole genome shotgun (WGS) entry which is preliminary data.</text>
</comment>
<evidence type="ECO:0000313" key="2">
    <source>
        <dbReference type="EMBL" id="RHK51150.1"/>
    </source>
</evidence>
<gene>
    <name evidence="2" type="ORF">DW060_05520</name>
</gene>
<name>A0A3R6MM77_9BACT</name>
<dbReference type="OrthoDB" id="9797997at2"/>
<accession>A0A3R6MM77</accession>
<dbReference type="InterPro" id="IPR036515">
    <property type="entry name" value="Transposase_17_sf"/>
</dbReference>
<protein>
    <submittedName>
        <fullName evidence="2">Transposase</fullName>
    </submittedName>
</protein>
<reference evidence="2 3" key="1">
    <citation type="submission" date="2018-08" db="EMBL/GenBank/DDBJ databases">
        <title>A genome reference for cultivated species of the human gut microbiota.</title>
        <authorList>
            <person name="Zou Y."/>
            <person name="Xue W."/>
            <person name="Luo G."/>
        </authorList>
    </citation>
    <scope>NUCLEOTIDE SEQUENCE [LARGE SCALE GENOMIC DNA]</scope>
    <source>
        <strain evidence="2 3">AF42-9</strain>
    </source>
</reference>
<evidence type="ECO:0000313" key="3">
    <source>
        <dbReference type="Proteomes" id="UP000286598"/>
    </source>
</evidence>
<dbReference type="EMBL" id="QRNO01000020">
    <property type="protein sequence ID" value="RHK51150.1"/>
    <property type="molecule type" value="Genomic_DNA"/>
</dbReference>
<feature type="domain" description="Transposase IS200-like" evidence="1">
    <location>
        <begin position="5"/>
        <end position="119"/>
    </location>
</feature>
<evidence type="ECO:0000259" key="1">
    <source>
        <dbReference type="SMART" id="SM01321"/>
    </source>
</evidence>
<dbReference type="Proteomes" id="UP000286598">
    <property type="component" value="Unassembled WGS sequence"/>
</dbReference>
<dbReference type="PANTHER" id="PTHR33360:SF2">
    <property type="entry name" value="TRANSPOSASE FOR INSERTION SEQUENCE ELEMENT IS200"/>
    <property type="match status" value="1"/>
</dbReference>
<dbReference type="AlphaFoldDB" id="A0A3R6MM77"/>
<dbReference type="InterPro" id="IPR002686">
    <property type="entry name" value="Transposase_17"/>
</dbReference>
<keyword evidence="3" id="KW-1185">Reference proteome</keyword>
<dbReference type="RefSeq" id="WP_022429873.1">
    <property type="nucleotide sequence ID" value="NZ_DBFUXN010000012.1"/>
</dbReference>
<dbReference type="SMART" id="SM01321">
    <property type="entry name" value="Y1_Tnp"/>
    <property type="match status" value="1"/>
</dbReference>
<dbReference type="Gene3D" id="3.30.70.1290">
    <property type="entry name" value="Transposase IS200-like"/>
    <property type="match status" value="1"/>
</dbReference>
<dbReference type="PANTHER" id="PTHR33360">
    <property type="entry name" value="TRANSPOSASE FOR INSERTION SEQUENCE ELEMENT IS200"/>
    <property type="match status" value="1"/>
</dbReference>
<dbReference type="SUPFAM" id="SSF143422">
    <property type="entry name" value="Transposase IS200-like"/>
    <property type="match status" value="1"/>
</dbReference>